<dbReference type="InterPro" id="IPR014756">
    <property type="entry name" value="Ig_E-set"/>
</dbReference>
<gene>
    <name evidence="2" type="ORF">L211DRAFT_604303</name>
</gene>
<evidence type="ECO:0000313" key="3">
    <source>
        <dbReference type="Proteomes" id="UP000267821"/>
    </source>
</evidence>
<dbReference type="AlphaFoldDB" id="A0A3N4MCB2"/>
<reference evidence="2 3" key="1">
    <citation type="journal article" date="2018" name="Nat. Ecol. Evol.">
        <title>Pezizomycetes genomes reveal the molecular basis of ectomycorrhizal truffle lifestyle.</title>
        <authorList>
            <person name="Murat C."/>
            <person name="Payen T."/>
            <person name="Noel B."/>
            <person name="Kuo A."/>
            <person name="Morin E."/>
            <person name="Chen J."/>
            <person name="Kohler A."/>
            <person name="Krizsan K."/>
            <person name="Balestrini R."/>
            <person name="Da Silva C."/>
            <person name="Montanini B."/>
            <person name="Hainaut M."/>
            <person name="Levati E."/>
            <person name="Barry K.W."/>
            <person name="Belfiori B."/>
            <person name="Cichocki N."/>
            <person name="Clum A."/>
            <person name="Dockter R.B."/>
            <person name="Fauchery L."/>
            <person name="Guy J."/>
            <person name="Iotti M."/>
            <person name="Le Tacon F."/>
            <person name="Lindquist E.A."/>
            <person name="Lipzen A."/>
            <person name="Malagnac F."/>
            <person name="Mello A."/>
            <person name="Molinier V."/>
            <person name="Miyauchi S."/>
            <person name="Poulain J."/>
            <person name="Riccioni C."/>
            <person name="Rubini A."/>
            <person name="Sitrit Y."/>
            <person name="Splivallo R."/>
            <person name="Traeger S."/>
            <person name="Wang M."/>
            <person name="Zifcakova L."/>
            <person name="Wipf D."/>
            <person name="Zambonelli A."/>
            <person name="Paolocci F."/>
            <person name="Nowrousian M."/>
            <person name="Ottonello S."/>
            <person name="Baldrian P."/>
            <person name="Spatafora J.W."/>
            <person name="Henrissat B."/>
            <person name="Nagy L.G."/>
            <person name="Aury J.M."/>
            <person name="Wincker P."/>
            <person name="Grigoriev I.V."/>
            <person name="Bonfante P."/>
            <person name="Martin F.M."/>
        </authorList>
    </citation>
    <scope>NUCLEOTIDE SEQUENCE [LARGE SCALE GENOMIC DNA]</scope>
    <source>
        <strain evidence="2 3">ATCC MYA-4762</strain>
    </source>
</reference>
<keyword evidence="3" id="KW-1185">Reference proteome</keyword>
<dbReference type="EMBL" id="ML121532">
    <property type="protein sequence ID" value="RPB27055.1"/>
    <property type="molecule type" value="Genomic_DNA"/>
</dbReference>
<dbReference type="Proteomes" id="UP000267821">
    <property type="component" value="Unassembled WGS sequence"/>
</dbReference>
<evidence type="ECO:0000256" key="1">
    <source>
        <dbReference type="SAM" id="MobiDB-lite"/>
    </source>
</evidence>
<dbReference type="PANTHER" id="PTHR40625:SF2">
    <property type="entry name" value="GTP-BINDING PROTEIN ESDC"/>
    <property type="match status" value="1"/>
</dbReference>
<accession>A0A3N4MCB2</accession>
<dbReference type="PANTHER" id="PTHR40625">
    <property type="entry name" value="GTP-BINDING PROTEIN ESDC-RELATED"/>
    <property type="match status" value="1"/>
</dbReference>
<dbReference type="SUPFAM" id="SSF81296">
    <property type="entry name" value="E set domains"/>
    <property type="match status" value="1"/>
</dbReference>
<feature type="region of interest" description="Disordered" evidence="1">
    <location>
        <begin position="159"/>
        <end position="178"/>
    </location>
</feature>
<dbReference type="InterPro" id="IPR013783">
    <property type="entry name" value="Ig-like_fold"/>
</dbReference>
<protein>
    <recommendedName>
        <fullName evidence="4">AMP-activated protein kinase glycogen-binding domain-containing protein</fullName>
    </recommendedName>
</protein>
<dbReference type="Gene3D" id="2.60.40.10">
    <property type="entry name" value="Immunoglobulins"/>
    <property type="match status" value="1"/>
</dbReference>
<dbReference type="InParanoid" id="A0A3N4MCB2"/>
<name>A0A3N4MCB2_9PEZI</name>
<evidence type="ECO:0000313" key="2">
    <source>
        <dbReference type="EMBL" id="RPB27055.1"/>
    </source>
</evidence>
<feature type="region of interest" description="Disordered" evidence="1">
    <location>
        <begin position="191"/>
        <end position="210"/>
    </location>
</feature>
<dbReference type="STRING" id="1051890.A0A3N4MCB2"/>
<proteinExistence type="predicted"/>
<organism evidence="2 3">
    <name type="scientific">Terfezia boudieri ATCC MYA-4762</name>
    <dbReference type="NCBI Taxonomy" id="1051890"/>
    <lineage>
        <taxon>Eukaryota</taxon>
        <taxon>Fungi</taxon>
        <taxon>Dikarya</taxon>
        <taxon>Ascomycota</taxon>
        <taxon>Pezizomycotina</taxon>
        <taxon>Pezizomycetes</taxon>
        <taxon>Pezizales</taxon>
        <taxon>Pezizaceae</taxon>
        <taxon>Terfezia</taxon>
    </lineage>
</organism>
<evidence type="ECO:0008006" key="4">
    <source>
        <dbReference type="Google" id="ProtNLM"/>
    </source>
</evidence>
<feature type="compositionally biased region" description="Low complexity" evidence="1">
    <location>
        <begin position="159"/>
        <end position="171"/>
    </location>
</feature>
<sequence length="210" mass="23113">MSSSTSNTFNLLVPPHIQSVQLLGSWDNYARRYDMAPSQSCPGTWRLNIKFPETGSSGSKRYWYYYILDGYFESHDPNMPTTQEPTRGITLNILDLVRSGASSPSSTRTSSPDPIGHRVSIVAPKPRNPMAAHALTLDTSDRARTYSTYSDVATIASSSPRSTYSASPISSDSDYESPITPIDYYSDGEEAYASDSSAEYTHSCCRDGED</sequence>
<dbReference type="OrthoDB" id="5364946at2759"/>